<dbReference type="Gene3D" id="2.170.300.10">
    <property type="entry name" value="Tie2 ligand-binding domain superfamily"/>
    <property type="match status" value="1"/>
</dbReference>
<keyword evidence="2" id="KW-0812">Transmembrane</keyword>
<dbReference type="GO" id="GO:0005044">
    <property type="term" value="F:scavenger receptor activity"/>
    <property type="evidence" value="ECO:0007669"/>
    <property type="project" value="InterPro"/>
</dbReference>
<feature type="transmembrane region" description="Helical" evidence="2">
    <location>
        <begin position="353"/>
        <end position="374"/>
    </location>
</feature>
<dbReference type="RefSeq" id="XP_022306861.1">
    <property type="nucleotide sequence ID" value="XM_022451153.1"/>
</dbReference>
<dbReference type="KEGG" id="cvn:111113145"/>
<dbReference type="AlphaFoldDB" id="A0A8B8BVD5"/>
<evidence type="ECO:0000313" key="5">
    <source>
        <dbReference type="RefSeq" id="XP_022306861.1"/>
    </source>
</evidence>
<dbReference type="InterPro" id="IPR042635">
    <property type="entry name" value="MEGF10/SREC1/2-like"/>
</dbReference>
<evidence type="ECO:0000256" key="3">
    <source>
        <dbReference type="SAM" id="SignalP"/>
    </source>
</evidence>
<keyword evidence="3" id="KW-0732">Signal</keyword>
<dbReference type="InterPro" id="IPR008979">
    <property type="entry name" value="Galactose-bd-like_sf"/>
</dbReference>
<dbReference type="OrthoDB" id="6141792at2759"/>
<reference evidence="5" key="1">
    <citation type="submission" date="2025-08" db="UniProtKB">
        <authorList>
            <consortium name="RefSeq"/>
        </authorList>
    </citation>
    <scope>IDENTIFICATION</scope>
    <source>
        <tissue evidence="5">Whole sample</tissue>
    </source>
</reference>
<dbReference type="PANTHER" id="PTHR24043">
    <property type="entry name" value="SCAVENGER RECEPTOR CLASS F"/>
    <property type="match status" value="1"/>
</dbReference>
<evidence type="ECO:0000256" key="1">
    <source>
        <dbReference type="ARBA" id="ARBA00022536"/>
    </source>
</evidence>
<keyword evidence="1" id="KW-0245">EGF-like domain</keyword>
<evidence type="ECO:0000256" key="2">
    <source>
        <dbReference type="SAM" id="Phobius"/>
    </source>
</evidence>
<sequence>MFLLFVLLHFGVCYAYDQLVVPNWTIATLSTTYQDFDASRAVDGNFIQNVFSCSHTDIASTIKEAWLQIDLKRIYSIKYVKFVYRNDFPVTVRLPGYSIRGSNGSTLPSPENTCYQDPGGNTLPTIIQNDCEMTSQYVWIYQNNTLDGPCPILEICEVQVFGCETGRFGFNCSKTCNHCKNNETCNIDTGHCDISGCAINYSPPLCKACADGFFGDNCTGICNTTCDSCNKVNGSCDSGCHPGWKGNYCNEACADGFFGDNCTGICNTTCDSCNKVNGSCDSGCHPGWKGSYCNEECDNGTYGKECKAACGHCFNQEPCYHINGTCLTGCESGYLGNLCQSPASQPATEWKTWLISSLTVILAVGAGVVAVCVIQAKRRGIPTTSNENEMTAHISTNQ</sequence>
<organism evidence="4 5">
    <name type="scientific">Crassostrea virginica</name>
    <name type="common">Eastern oyster</name>
    <dbReference type="NCBI Taxonomy" id="6565"/>
    <lineage>
        <taxon>Eukaryota</taxon>
        <taxon>Metazoa</taxon>
        <taxon>Spiralia</taxon>
        <taxon>Lophotrochozoa</taxon>
        <taxon>Mollusca</taxon>
        <taxon>Bivalvia</taxon>
        <taxon>Autobranchia</taxon>
        <taxon>Pteriomorphia</taxon>
        <taxon>Ostreida</taxon>
        <taxon>Ostreoidea</taxon>
        <taxon>Ostreidae</taxon>
        <taxon>Crassostrea</taxon>
    </lineage>
</organism>
<name>A0A8B8BVD5_CRAVI</name>
<accession>A0A8B8BVD5</accession>
<feature type="chain" id="PRO_5034827717" evidence="3">
    <location>
        <begin position="16"/>
        <end position="398"/>
    </location>
</feature>
<dbReference type="SUPFAM" id="SSF49785">
    <property type="entry name" value="Galactose-binding domain-like"/>
    <property type="match status" value="1"/>
</dbReference>
<keyword evidence="2" id="KW-0472">Membrane</keyword>
<dbReference type="Pfam" id="PF22633">
    <property type="entry name" value="F5_F8_type_C_2"/>
    <property type="match status" value="1"/>
</dbReference>
<proteinExistence type="predicted"/>
<gene>
    <name evidence="5" type="primary">LOC111113145</name>
</gene>
<dbReference type="Proteomes" id="UP000694844">
    <property type="component" value="Chromosome 9"/>
</dbReference>
<protein>
    <submittedName>
        <fullName evidence="5">Platelet endothelial aggregation receptor 1-like</fullName>
    </submittedName>
</protein>
<evidence type="ECO:0000313" key="4">
    <source>
        <dbReference type="Proteomes" id="UP000694844"/>
    </source>
</evidence>
<dbReference type="GeneID" id="111113145"/>
<dbReference type="PANTHER" id="PTHR24043:SF8">
    <property type="entry name" value="EGF-LIKE DOMAIN-CONTAINING PROTEIN"/>
    <property type="match status" value="1"/>
</dbReference>
<dbReference type="Gene3D" id="2.60.120.260">
    <property type="entry name" value="Galactose-binding domain-like"/>
    <property type="match status" value="1"/>
</dbReference>
<keyword evidence="4" id="KW-1185">Reference proteome</keyword>
<keyword evidence="2" id="KW-1133">Transmembrane helix</keyword>
<feature type="signal peptide" evidence="3">
    <location>
        <begin position="1"/>
        <end position="15"/>
    </location>
</feature>